<dbReference type="InterPro" id="IPR029063">
    <property type="entry name" value="SAM-dependent_MTases_sf"/>
</dbReference>
<protein>
    <recommendedName>
        <fullName evidence="4">Methyltransferase</fullName>
    </recommendedName>
</protein>
<name>A0AAN7BNB2_9PEZI</name>
<reference evidence="2" key="2">
    <citation type="submission" date="2023-05" db="EMBL/GenBank/DDBJ databases">
        <authorList>
            <consortium name="Lawrence Berkeley National Laboratory"/>
            <person name="Steindorff A."/>
            <person name="Hensen N."/>
            <person name="Bonometti L."/>
            <person name="Westerberg I."/>
            <person name="Brannstrom I.O."/>
            <person name="Guillou S."/>
            <person name="Cros-Aarteil S."/>
            <person name="Calhoun S."/>
            <person name="Haridas S."/>
            <person name="Kuo A."/>
            <person name="Mondo S."/>
            <person name="Pangilinan J."/>
            <person name="Riley R."/>
            <person name="Labutti K."/>
            <person name="Andreopoulos B."/>
            <person name="Lipzen A."/>
            <person name="Chen C."/>
            <person name="Yanf M."/>
            <person name="Daum C."/>
            <person name="Ng V."/>
            <person name="Clum A."/>
            <person name="Ohm R."/>
            <person name="Martin F."/>
            <person name="Silar P."/>
            <person name="Natvig D."/>
            <person name="Lalanne C."/>
            <person name="Gautier V."/>
            <person name="Ament-Velasquez S.L."/>
            <person name="Kruys A."/>
            <person name="Hutchinson M.I."/>
            <person name="Powell A.J."/>
            <person name="Barry K."/>
            <person name="Miller A.N."/>
            <person name="Grigoriev I.V."/>
            <person name="Debuchy R."/>
            <person name="Gladieux P."/>
            <person name="Thoren M.H."/>
            <person name="Johannesson H."/>
        </authorList>
    </citation>
    <scope>NUCLEOTIDE SEQUENCE</scope>
    <source>
        <strain evidence="2">CBS 990.96</strain>
    </source>
</reference>
<evidence type="ECO:0000313" key="2">
    <source>
        <dbReference type="EMBL" id="KAK4226499.1"/>
    </source>
</evidence>
<comment type="similarity">
    <text evidence="1">Belongs to the methyltransferase superfamily. LaeA methyltransferase family.</text>
</comment>
<dbReference type="GO" id="GO:0008168">
    <property type="term" value="F:methyltransferase activity"/>
    <property type="evidence" value="ECO:0007669"/>
    <property type="project" value="TreeGrafter"/>
</dbReference>
<accession>A0AAN7BNB2</accession>
<dbReference type="SUPFAM" id="SSF53335">
    <property type="entry name" value="S-adenosyl-L-methionine-dependent methyltransferases"/>
    <property type="match status" value="1"/>
</dbReference>
<evidence type="ECO:0000313" key="3">
    <source>
        <dbReference type="Proteomes" id="UP001301958"/>
    </source>
</evidence>
<dbReference type="Pfam" id="PF13489">
    <property type="entry name" value="Methyltransf_23"/>
    <property type="match status" value="1"/>
</dbReference>
<reference evidence="2" key="1">
    <citation type="journal article" date="2023" name="Mol. Phylogenet. Evol.">
        <title>Genome-scale phylogeny and comparative genomics of the fungal order Sordariales.</title>
        <authorList>
            <person name="Hensen N."/>
            <person name="Bonometti L."/>
            <person name="Westerberg I."/>
            <person name="Brannstrom I.O."/>
            <person name="Guillou S."/>
            <person name="Cros-Aarteil S."/>
            <person name="Calhoun S."/>
            <person name="Haridas S."/>
            <person name="Kuo A."/>
            <person name="Mondo S."/>
            <person name="Pangilinan J."/>
            <person name="Riley R."/>
            <person name="LaButti K."/>
            <person name="Andreopoulos B."/>
            <person name="Lipzen A."/>
            <person name="Chen C."/>
            <person name="Yan M."/>
            <person name="Daum C."/>
            <person name="Ng V."/>
            <person name="Clum A."/>
            <person name="Steindorff A."/>
            <person name="Ohm R.A."/>
            <person name="Martin F."/>
            <person name="Silar P."/>
            <person name="Natvig D.O."/>
            <person name="Lalanne C."/>
            <person name="Gautier V."/>
            <person name="Ament-Velasquez S.L."/>
            <person name="Kruys A."/>
            <person name="Hutchinson M.I."/>
            <person name="Powell A.J."/>
            <person name="Barry K."/>
            <person name="Miller A.N."/>
            <person name="Grigoriev I.V."/>
            <person name="Debuchy R."/>
            <person name="Gladieux P."/>
            <person name="Hiltunen Thoren M."/>
            <person name="Johannesson H."/>
        </authorList>
    </citation>
    <scope>NUCLEOTIDE SEQUENCE</scope>
    <source>
        <strain evidence="2">CBS 990.96</strain>
    </source>
</reference>
<proteinExistence type="inferred from homology"/>
<comment type="caution">
    <text evidence="2">The sequence shown here is derived from an EMBL/GenBank/DDBJ whole genome shotgun (WGS) entry which is preliminary data.</text>
</comment>
<dbReference type="Gene3D" id="3.40.50.150">
    <property type="entry name" value="Vaccinia Virus protein VP39"/>
    <property type="match status" value="1"/>
</dbReference>
<keyword evidence="3" id="KW-1185">Reference proteome</keyword>
<sequence>MSSSSLPGEHPLDEYEFTFESYLEDLGRIEADDINSSPQAGIYNTQSLSESIANYREEFGRTYHAYNAGSYHFPNDNAENERANNQYEILKLVMDDRLHLCPFLPDASTVSPKILDIATGTGLWAIEMGDEYPEAEVIGTDLSPIQPSFVPPNVRFFVEDSTEPWLYPPPKAQFDLIHTRITISCWSDMKTQIIQSAFDHLKPGGYLECHEIPGMPYCDDGTMPPDYGWLRWAQELYHTSALANRQSDIGPDLKRWMEEVGFVDVKEVIYKIPFNGWPKDTKLKSVGMMWQRNLLDGVSGFTLSLFSKFLDKTVEEIEVSLVDVRKSLLDKKVHAYHKLYVVYGRKPGDGEMDGVGAVNGGMVMGPPSPPASFGRPASKGGE</sequence>
<dbReference type="Proteomes" id="UP001301958">
    <property type="component" value="Unassembled WGS sequence"/>
</dbReference>
<dbReference type="EMBL" id="MU865346">
    <property type="protein sequence ID" value="KAK4226499.1"/>
    <property type="molecule type" value="Genomic_DNA"/>
</dbReference>
<organism evidence="2 3">
    <name type="scientific">Podospora fimiseda</name>
    <dbReference type="NCBI Taxonomy" id="252190"/>
    <lineage>
        <taxon>Eukaryota</taxon>
        <taxon>Fungi</taxon>
        <taxon>Dikarya</taxon>
        <taxon>Ascomycota</taxon>
        <taxon>Pezizomycotina</taxon>
        <taxon>Sordariomycetes</taxon>
        <taxon>Sordariomycetidae</taxon>
        <taxon>Sordariales</taxon>
        <taxon>Podosporaceae</taxon>
        <taxon>Podospora</taxon>
    </lineage>
</organism>
<gene>
    <name evidence="2" type="ORF">QBC38DRAFT_366292</name>
</gene>
<dbReference type="PANTHER" id="PTHR43591">
    <property type="entry name" value="METHYLTRANSFERASE"/>
    <property type="match status" value="1"/>
</dbReference>
<evidence type="ECO:0000256" key="1">
    <source>
        <dbReference type="ARBA" id="ARBA00038158"/>
    </source>
</evidence>
<dbReference type="CDD" id="cd02440">
    <property type="entry name" value="AdoMet_MTases"/>
    <property type="match status" value="1"/>
</dbReference>
<evidence type="ECO:0008006" key="4">
    <source>
        <dbReference type="Google" id="ProtNLM"/>
    </source>
</evidence>
<dbReference type="PANTHER" id="PTHR43591:SF14">
    <property type="entry name" value="METHYLTRANSFERASE"/>
    <property type="match status" value="1"/>
</dbReference>
<dbReference type="AlphaFoldDB" id="A0AAN7BNB2"/>